<dbReference type="InterPro" id="IPR035992">
    <property type="entry name" value="Ricin_B-like_lectins"/>
</dbReference>
<dbReference type="RefSeq" id="WP_192861091.1">
    <property type="nucleotide sequence ID" value="NZ_JADAQT010000028.1"/>
</dbReference>
<keyword evidence="8" id="KW-1185">Reference proteome</keyword>
<name>A0ABR9MT11_9MICO</name>
<dbReference type="SUPFAM" id="SSF51011">
    <property type="entry name" value="Glycosyl hydrolase domain"/>
    <property type="match status" value="1"/>
</dbReference>
<evidence type="ECO:0000256" key="4">
    <source>
        <dbReference type="RuleBase" id="RU361188"/>
    </source>
</evidence>
<evidence type="ECO:0000313" key="8">
    <source>
        <dbReference type="Proteomes" id="UP000625527"/>
    </source>
</evidence>
<keyword evidence="3 4" id="KW-0378">Hydrolase</keyword>
<dbReference type="EMBL" id="JADAQT010000028">
    <property type="protein sequence ID" value="MBE1874518.1"/>
    <property type="molecule type" value="Genomic_DNA"/>
</dbReference>
<dbReference type="CDD" id="cd00161">
    <property type="entry name" value="beta-trefoil_Ricin-like"/>
    <property type="match status" value="1"/>
</dbReference>
<dbReference type="PANTHER" id="PTHR11069:SF23">
    <property type="entry name" value="LYSOSOMAL ACID GLUCOSYLCERAMIDASE"/>
    <property type="match status" value="1"/>
</dbReference>
<proteinExistence type="inferred from homology"/>
<evidence type="ECO:0000256" key="3">
    <source>
        <dbReference type="ARBA" id="ARBA00022801"/>
    </source>
</evidence>
<sequence>MKRTTRPSPTRPSPARAPLAALSAVAVAAVGAAIAVVPATAVPTGSTTSRPAPAAERAAAPATADVWITTADGASRLADAGSVAFDAGPQPTDIAVDAGTTHQRFTGAGASVTEASASLINDLSPGARSDLLRSLFSRDGDGIGLNYLRQPLGSSDFNAGGFYTYEDTPGEFGVARDEQEILPVLRDALAVNPGIRFMGSPWSPPAWMKSGGSLNGGKLLPEHYEDYAGYLVRAIQAYEARGVTLADLTVQNEPLFATSYPSTDMQADEQAAFLRVLDAALTGAGLDTQLWSYDHNWDRPDYPLQVLAATEDIARVQGAAFHCYGGSPEAQSQIVAAGERVYFTECSGTDSADPAATFGDTLMWHADNLVVRNLRNGGETVITWNLALDQNGGPHQGHCDDRCNGVVEIAGGTVTRNAEFYTLGHLTKFVDAGARRIGSGAGSGDVGNVVLQNPDGTRVAYVVNSAGGDRTFSITDEGRSLAYTLPGRSVATFAWDPRGTEPAPGIDPAAWYQVIPDASGKCLDAADWGTADGTRLQQWTCGDTGQANQRWQFRATSDGYYQVVNQHAGKSWDVDGGPGAVADGTRVHLWTYVGGTNQQWLPAAAGGTYTFAARHSGSCLTLDPGIGANGTGLTQQPCTGAATQRFRLTRVG</sequence>
<evidence type="ECO:0000313" key="7">
    <source>
        <dbReference type="EMBL" id="MBE1874518.1"/>
    </source>
</evidence>
<dbReference type="Pfam" id="PF14200">
    <property type="entry name" value="RicinB_lectin_2"/>
    <property type="match status" value="2"/>
</dbReference>
<dbReference type="InterPro" id="IPR033453">
    <property type="entry name" value="Glyco_hydro_30_TIM-barrel"/>
</dbReference>
<evidence type="ECO:0000259" key="6">
    <source>
        <dbReference type="SMART" id="SM00458"/>
    </source>
</evidence>
<organism evidence="7 8">
    <name type="scientific">Myceligenerans pegani</name>
    <dbReference type="NCBI Taxonomy" id="2776917"/>
    <lineage>
        <taxon>Bacteria</taxon>
        <taxon>Bacillati</taxon>
        <taxon>Actinomycetota</taxon>
        <taxon>Actinomycetes</taxon>
        <taxon>Micrococcales</taxon>
        <taxon>Promicromonosporaceae</taxon>
        <taxon>Myceligenerans</taxon>
    </lineage>
</organism>
<dbReference type="InterPro" id="IPR017853">
    <property type="entry name" value="GH"/>
</dbReference>
<dbReference type="SUPFAM" id="SSF51445">
    <property type="entry name" value="(Trans)glycosidases"/>
    <property type="match status" value="1"/>
</dbReference>
<dbReference type="Pfam" id="PF17189">
    <property type="entry name" value="Glyco_hydro_30C"/>
    <property type="match status" value="1"/>
</dbReference>
<feature type="chain" id="PRO_5047366891" evidence="5">
    <location>
        <begin position="29"/>
        <end position="652"/>
    </location>
</feature>
<evidence type="ECO:0000256" key="1">
    <source>
        <dbReference type="ARBA" id="ARBA00005382"/>
    </source>
</evidence>
<dbReference type="PANTHER" id="PTHR11069">
    <property type="entry name" value="GLUCOSYLCERAMIDASE"/>
    <property type="match status" value="1"/>
</dbReference>
<comment type="similarity">
    <text evidence="1 4">Belongs to the glycosyl hydrolase 30 family.</text>
</comment>
<dbReference type="Pfam" id="PF02055">
    <property type="entry name" value="Glyco_hydro_30"/>
    <property type="match status" value="1"/>
</dbReference>
<dbReference type="Gene3D" id="2.80.10.50">
    <property type="match status" value="1"/>
</dbReference>
<reference evidence="7 8" key="1">
    <citation type="submission" date="2020-10" db="EMBL/GenBank/DDBJ databases">
        <title>Myceligenerans pegani sp. nov., an endophytic actinomycete isolated from Peganum harmala L. in Xinjiang, China.</title>
        <authorList>
            <person name="Xin L."/>
        </authorList>
    </citation>
    <scope>NUCLEOTIDE SEQUENCE [LARGE SCALE GENOMIC DNA]</scope>
    <source>
        <strain evidence="7 8">TRM65318</strain>
    </source>
</reference>
<dbReference type="PROSITE" id="PS50231">
    <property type="entry name" value="RICIN_B_LECTIN"/>
    <property type="match status" value="1"/>
</dbReference>
<dbReference type="Gene3D" id="3.20.20.80">
    <property type="entry name" value="Glycosidases"/>
    <property type="match status" value="1"/>
</dbReference>
<dbReference type="InterPro" id="IPR013780">
    <property type="entry name" value="Glyco_hydro_b"/>
</dbReference>
<dbReference type="InterPro" id="IPR000772">
    <property type="entry name" value="Ricin_B_lectin"/>
</dbReference>
<evidence type="ECO:0000256" key="2">
    <source>
        <dbReference type="ARBA" id="ARBA00022729"/>
    </source>
</evidence>
<gene>
    <name evidence="7" type="ORF">IHE71_02210</name>
</gene>
<dbReference type="InterPro" id="IPR033452">
    <property type="entry name" value="GH30_C"/>
</dbReference>
<accession>A0ABR9MT11</accession>
<comment type="caution">
    <text evidence="7">The sequence shown here is derived from an EMBL/GenBank/DDBJ whole genome shotgun (WGS) entry which is preliminary data.</text>
</comment>
<dbReference type="SMART" id="SM00458">
    <property type="entry name" value="RICIN"/>
    <property type="match status" value="1"/>
</dbReference>
<keyword evidence="2 5" id="KW-0732">Signal</keyword>
<evidence type="ECO:0000256" key="5">
    <source>
        <dbReference type="SAM" id="SignalP"/>
    </source>
</evidence>
<keyword evidence="4" id="KW-0326">Glycosidase</keyword>
<dbReference type="SUPFAM" id="SSF50370">
    <property type="entry name" value="Ricin B-like lectins"/>
    <property type="match status" value="1"/>
</dbReference>
<dbReference type="InterPro" id="IPR001139">
    <property type="entry name" value="Glyco_hydro_30"/>
</dbReference>
<feature type="signal peptide" evidence="5">
    <location>
        <begin position="1"/>
        <end position="28"/>
    </location>
</feature>
<feature type="domain" description="Ricin B lectin" evidence="6">
    <location>
        <begin position="508"/>
        <end position="649"/>
    </location>
</feature>
<dbReference type="Gene3D" id="2.60.40.1180">
    <property type="entry name" value="Golgi alpha-mannosidase II"/>
    <property type="match status" value="1"/>
</dbReference>
<dbReference type="Proteomes" id="UP000625527">
    <property type="component" value="Unassembled WGS sequence"/>
</dbReference>
<protein>
    <submittedName>
        <fullName evidence="7">RICIN domain-containing protein</fullName>
    </submittedName>
</protein>